<feature type="compositionally biased region" description="Acidic residues" evidence="1">
    <location>
        <begin position="318"/>
        <end position="353"/>
    </location>
</feature>
<dbReference type="Proteomes" id="UP000016934">
    <property type="component" value="Unassembled WGS sequence"/>
</dbReference>
<dbReference type="RefSeq" id="XP_007696454.1">
    <property type="nucleotide sequence ID" value="XM_007698264.1"/>
</dbReference>
<feature type="region of interest" description="Disordered" evidence="1">
    <location>
        <begin position="303"/>
        <end position="369"/>
    </location>
</feature>
<organism evidence="2 3">
    <name type="scientific">Cochliobolus sativus (strain ND90Pr / ATCC 201652)</name>
    <name type="common">Common root rot and spot blotch fungus</name>
    <name type="synonym">Bipolaris sorokiniana</name>
    <dbReference type="NCBI Taxonomy" id="665912"/>
    <lineage>
        <taxon>Eukaryota</taxon>
        <taxon>Fungi</taxon>
        <taxon>Dikarya</taxon>
        <taxon>Ascomycota</taxon>
        <taxon>Pezizomycotina</taxon>
        <taxon>Dothideomycetes</taxon>
        <taxon>Pleosporomycetidae</taxon>
        <taxon>Pleosporales</taxon>
        <taxon>Pleosporineae</taxon>
        <taxon>Pleosporaceae</taxon>
        <taxon>Bipolaris</taxon>
    </lineage>
</organism>
<evidence type="ECO:0000313" key="2">
    <source>
        <dbReference type="EMBL" id="EMD67742.1"/>
    </source>
</evidence>
<dbReference type="OMA" id="GEQMFVE"/>
<accession>M2TG84</accession>
<keyword evidence="3" id="KW-1185">Reference proteome</keyword>
<dbReference type="EMBL" id="KB445639">
    <property type="protein sequence ID" value="EMD67742.1"/>
    <property type="molecule type" value="Genomic_DNA"/>
</dbReference>
<evidence type="ECO:0000256" key="1">
    <source>
        <dbReference type="SAM" id="MobiDB-lite"/>
    </source>
</evidence>
<protein>
    <submittedName>
        <fullName evidence="2">Uncharacterized protein</fullName>
    </submittedName>
</protein>
<dbReference type="OrthoDB" id="3693334at2759"/>
<dbReference type="HOGENOM" id="CLU_762877_0_0_1"/>
<gene>
    <name evidence="2" type="ORF">COCSADRAFT_24087</name>
</gene>
<proteinExistence type="predicted"/>
<name>M2TG84_COCSN</name>
<dbReference type="KEGG" id="bsc:COCSADRAFT_24087"/>
<dbReference type="AlphaFoldDB" id="M2TG84"/>
<evidence type="ECO:0000313" key="3">
    <source>
        <dbReference type="Proteomes" id="UP000016934"/>
    </source>
</evidence>
<feature type="compositionally biased region" description="Polar residues" evidence="1">
    <location>
        <begin position="193"/>
        <end position="207"/>
    </location>
</feature>
<feature type="region of interest" description="Disordered" evidence="1">
    <location>
        <begin position="1"/>
        <end position="61"/>
    </location>
</feature>
<feature type="compositionally biased region" description="Basic residues" evidence="1">
    <location>
        <begin position="360"/>
        <end position="369"/>
    </location>
</feature>
<feature type="compositionally biased region" description="Basic and acidic residues" evidence="1">
    <location>
        <begin position="173"/>
        <end position="188"/>
    </location>
</feature>
<sequence>MSQDNSDDWESTSEDSGQGDDGNTAPPEIKRSTNVPFSKRSQEEIENDVVQIRSRNSSISSGLARLSMSQITASQPFQPQSLEPQISTFPEQFPYEPQHDCTRLPTTPLLGHHDPSFPAQRRGPDITRNPISDTWREDAYKKKEARKEKIVDMAKTQDWWRCEYCGNLNERGITKDDSGVDKRKDGHDAGSGVASSSRVPPHTSSNPIKIPGSIPPGVAPGDLVRCTYCGEQMFVELSRYDPRELAEDGVRWSVVEDAREKKELTKEVMRGTAQKRVRERWKKDAQRSREELRKKSIGETEGIRVEGGENGGGIAIHEEEEAGGVIIEEEDDTGGVIIEEGESEGASTEEEETGGVRIPQHTHMHPLKR</sequence>
<reference evidence="2 3" key="1">
    <citation type="journal article" date="2012" name="PLoS Pathog.">
        <title>Diverse lifestyles and strategies of plant pathogenesis encoded in the genomes of eighteen Dothideomycetes fungi.</title>
        <authorList>
            <person name="Ohm R.A."/>
            <person name="Feau N."/>
            <person name="Henrissat B."/>
            <person name="Schoch C.L."/>
            <person name="Horwitz B.A."/>
            <person name="Barry K.W."/>
            <person name="Condon B.J."/>
            <person name="Copeland A.C."/>
            <person name="Dhillon B."/>
            <person name="Glaser F."/>
            <person name="Hesse C.N."/>
            <person name="Kosti I."/>
            <person name="LaButti K."/>
            <person name="Lindquist E.A."/>
            <person name="Lucas S."/>
            <person name="Salamov A.A."/>
            <person name="Bradshaw R.E."/>
            <person name="Ciuffetti L."/>
            <person name="Hamelin R.C."/>
            <person name="Kema G.H.J."/>
            <person name="Lawrence C."/>
            <person name="Scott J.A."/>
            <person name="Spatafora J.W."/>
            <person name="Turgeon B.G."/>
            <person name="de Wit P.J.G.M."/>
            <person name="Zhong S."/>
            <person name="Goodwin S.B."/>
            <person name="Grigoriev I.V."/>
        </authorList>
    </citation>
    <scope>NUCLEOTIDE SEQUENCE [LARGE SCALE GENOMIC DNA]</scope>
    <source>
        <strain evidence="3">ND90Pr / ATCC 201652</strain>
    </source>
</reference>
<dbReference type="GeneID" id="19135001"/>
<feature type="region of interest" description="Disordered" evidence="1">
    <location>
        <begin position="173"/>
        <end position="216"/>
    </location>
</feature>
<reference evidence="3" key="2">
    <citation type="journal article" date="2013" name="PLoS Genet.">
        <title>Comparative genome structure, secondary metabolite, and effector coding capacity across Cochliobolus pathogens.</title>
        <authorList>
            <person name="Condon B.J."/>
            <person name="Leng Y."/>
            <person name="Wu D."/>
            <person name="Bushley K.E."/>
            <person name="Ohm R.A."/>
            <person name="Otillar R."/>
            <person name="Martin J."/>
            <person name="Schackwitz W."/>
            <person name="Grimwood J."/>
            <person name="MohdZainudin N."/>
            <person name="Xue C."/>
            <person name="Wang R."/>
            <person name="Manning V.A."/>
            <person name="Dhillon B."/>
            <person name="Tu Z.J."/>
            <person name="Steffenson B.J."/>
            <person name="Salamov A."/>
            <person name="Sun H."/>
            <person name="Lowry S."/>
            <person name="LaButti K."/>
            <person name="Han J."/>
            <person name="Copeland A."/>
            <person name="Lindquist E."/>
            <person name="Barry K."/>
            <person name="Schmutz J."/>
            <person name="Baker S.E."/>
            <person name="Ciuffetti L.M."/>
            <person name="Grigoriev I.V."/>
            <person name="Zhong S."/>
            <person name="Turgeon B.G."/>
        </authorList>
    </citation>
    <scope>NUCLEOTIDE SEQUENCE [LARGE SCALE GENOMIC DNA]</scope>
    <source>
        <strain evidence="3">ND90Pr / ATCC 201652</strain>
    </source>
</reference>
<feature type="compositionally biased region" description="Acidic residues" evidence="1">
    <location>
        <begin position="1"/>
        <end position="13"/>
    </location>
</feature>